<dbReference type="PANTHER" id="PTHR45632">
    <property type="entry name" value="LD33804P"/>
    <property type="match status" value="1"/>
</dbReference>
<proteinExistence type="predicted"/>
<keyword evidence="1" id="KW-0880">Kelch repeat</keyword>
<organism evidence="4 5">
    <name type="scientific">Cellulomonas composti</name>
    <dbReference type="NCBI Taxonomy" id="266130"/>
    <lineage>
        <taxon>Bacteria</taxon>
        <taxon>Bacillati</taxon>
        <taxon>Actinomycetota</taxon>
        <taxon>Actinomycetes</taxon>
        <taxon>Micrococcales</taxon>
        <taxon>Cellulomonadaceae</taxon>
        <taxon>Cellulomonas</taxon>
    </lineage>
</organism>
<dbReference type="Proteomes" id="UP000321720">
    <property type="component" value="Unassembled WGS sequence"/>
</dbReference>
<dbReference type="PANTHER" id="PTHR45632:SF3">
    <property type="entry name" value="KELCH-LIKE PROTEIN 32"/>
    <property type="match status" value="1"/>
</dbReference>
<feature type="chain" id="PRO_5039182021" description="Galactose oxidase" evidence="3">
    <location>
        <begin position="25"/>
        <end position="392"/>
    </location>
</feature>
<sequence length="392" mass="40486">MTGRRTLAALGVAAVLVAVGGCSTEPSAPATEPATGAPAAPAWEQVAPGPLTPRVDASVAWLGDRFLVAGGRAERPCPPNADCAFDPDAVLTDAATYDPVTRTWAAAAPLPVPLFGAQTALVDGALYLLGTPAEQGAPVFLAYEPDDDAWRTLPAPATPGRLATDSHVLVEAGGSDEQGPADDEIFDPATSTWSALPDDPIGSSFDRQISVVAGSLVLSAKDLVDSPGGEDGPAFVRLASFDLGSGAWTTLPDSEILGWDPLVASGRMVWPDPGGADGGQVDPYDREYPYGGIYDPVDGTWYGLPAELEPRPGVTWPRLSTGSLVTSVGLLLDPVSMGTWVLPDAPWDVGDAPTFGASPQYLLTWGGDADLEPLGWVLRLDDVHGELGAVGD</sequence>
<evidence type="ECO:0000256" key="2">
    <source>
        <dbReference type="ARBA" id="ARBA00022737"/>
    </source>
</evidence>
<comment type="caution">
    <text evidence="4">The sequence shown here is derived from an EMBL/GenBank/DDBJ whole genome shotgun (WGS) entry which is preliminary data.</text>
</comment>
<keyword evidence="2" id="KW-0677">Repeat</keyword>
<dbReference type="Gene3D" id="2.120.10.80">
    <property type="entry name" value="Kelch-type beta propeller"/>
    <property type="match status" value="1"/>
</dbReference>
<dbReference type="InterPro" id="IPR015915">
    <property type="entry name" value="Kelch-typ_b-propeller"/>
</dbReference>
<keyword evidence="5" id="KW-1185">Reference proteome</keyword>
<evidence type="ECO:0000313" key="4">
    <source>
        <dbReference type="EMBL" id="GEL94437.1"/>
    </source>
</evidence>
<reference evidence="4 5" key="1">
    <citation type="submission" date="2019-07" db="EMBL/GenBank/DDBJ databases">
        <title>Whole genome shotgun sequence of Cellulomonas composti NBRC 100758.</title>
        <authorList>
            <person name="Hosoyama A."/>
            <person name="Uohara A."/>
            <person name="Ohji S."/>
            <person name="Ichikawa N."/>
        </authorList>
    </citation>
    <scope>NUCLEOTIDE SEQUENCE [LARGE SCALE GENOMIC DNA]</scope>
    <source>
        <strain evidence="4 5">NBRC 100758</strain>
    </source>
</reference>
<evidence type="ECO:0000256" key="1">
    <source>
        <dbReference type="ARBA" id="ARBA00022441"/>
    </source>
</evidence>
<dbReference type="PROSITE" id="PS51257">
    <property type="entry name" value="PROKAR_LIPOPROTEIN"/>
    <property type="match status" value="1"/>
</dbReference>
<dbReference type="EMBL" id="BJWG01000003">
    <property type="protein sequence ID" value="GEL94437.1"/>
    <property type="molecule type" value="Genomic_DNA"/>
</dbReference>
<keyword evidence="3" id="KW-0732">Signal</keyword>
<dbReference type="AlphaFoldDB" id="A0A511J8W0"/>
<accession>A0A511J8W0</accession>
<name>A0A511J8W0_9CELL</name>
<dbReference type="SUPFAM" id="SSF117281">
    <property type="entry name" value="Kelch motif"/>
    <property type="match status" value="1"/>
</dbReference>
<dbReference type="PROSITE" id="PS51318">
    <property type="entry name" value="TAT"/>
    <property type="match status" value="1"/>
</dbReference>
<gene>
    <name evidence="4" type="ORF">CCO02nite_10950</name>
</gene>
<feature type="signal peptide" evidence="3">
    <location>
        <begin position="1"/>
        <end position="24"/>
    </location>
</feature>
<dbReference type="InterPro" id="IPR006311">
    <property type="entry name" value="TAT_signal"/>
</dbReference>
<evidence type="ECO:0000313" key="5">
    <source>
        <dbReference type="Proteomes" id="UP000321720"/>
    </source>
</evidence>
<dbReference type="OrthoDB" id="3420153at2"/>
<protein>
    <recommendedName>
        <fullName evidence="6">Galactose oxidase</fullName>
    </recommendedName>
</protein>
<evidence type="ECO:0008006" key="6">
    <source>
        <dbReference type="Google" id="ProtNLM"/>
    </source>
</evidence>
<evidence type="ECO:0000256" key="3">
    <source>
        <dbReference type="SAM" id="SignalP"/>
    </source>
</evidence>
<dbReference type="RefSeq" id="WP_146842072.1">
    <property type="nucleotide sequence ID" value="NZ_BJWG01000003.1"/>
</dbReference>